<dbReference type="PANTHER" id="PTHR15977">
    <property type="entry name" value="CILIA- AND FLAGELLA-ASSOCIATED PROTEIN 46"/>
    <property type="match status" value="1"/>
</dbReference>
<dbReference type="PANTHER" id="PTHR15977:SF15">
    <property type="entry name" value="CILIA- AND FLAGELLA-ASSOCIATED PROTEIN 46"/>
    <property type="match status" value="1"/>
</dbReference>
<dbReference type="VEuPathDB" id="FungiDB:PYU1_G013630"/>
<proteinExistence type="predicted"/>
<dbReference type="HOGENOM" id="CLU_714743_0_0_1"/>
<dbReference type="EnsemblProtists" id="PYU1_T013659">
    <property type="protein sequence ID" value="PYU1_T013659"/>
    <property type="gene ID" value="PYU1_G013630"/>
</dbReference>
<sequence>MAIDRELRLLLEYARLPEATTPETATSALSTDAPKRVAALTIYTRLRSVHRQTLLPGVGTRSDVHLPELLTLLAEVALYQKDFGTAADTVQWFLSDCTVKNQFYCRIQLARAYCASQDALNDVGATKLRKVLNAVHFILLVLPIACDPRKRPYYDFLVYNASVTYWHVARQLMKNATFQFLVVSLTKIIDALKAVGERDILWLAALQLALVSALIDAKQFAAAAKTINDVVDGQLSPLLSDPSWASSAPFKAMYDAALRVQVHVGSLKDAECQKILPNVKKNLAPGSKRAALLVKLQCVKSSGATEAVYTELFQEAIGFTSFSLATTTNDDISAFLHSLDAKAIEAIDSEIIVEAGIHAVFTLELRMATYCDLEKRSILDSGCYIKS</sequence>
<dbReference type="Proteomes" id="UP000019132">
    <property type="component" value="Unassembled WGS sequence"/>
</dbReference>
<dbReference type="STRING" id="431595.K3X8W0"/>
<keyword evidence="2" id="KW-1185">Reference proteome</keyword>
<dbReference type="EMBL" id="GL376586">
    <property type="status" value="NOT_ANNOTATED_CDS"/>
    <property type="molecule type" value="Genomic_DNA"/>
</dbReference>
<dbReference type="InterPro" id="IPR057466">
    <property type="entry name" value="CFAP46_TPR"/>
</dbReference>
<accession>K3X8W0</accession>
<organism evidence="1 2">
    <name type="scientific">Globisporangium ultimum (strain ATCC 200006 / CBS 805.95 / DAOM BR144)</name>
    <name type="common">Pythium ultimum</name>
    <dbReference type="NCBI Taxonomy" id="431595"/>
    <lineage>
        <taxon>Eukaryota</taxon>
        <taxon>Sar</taxon>
        <taxon>Stramenopiles</taxon>
        <taxon>Oomycota</taxon>
        <taxon>Peronosporomycetes</taxon>
        <taxon>Pythiales</taxon>
        <taxon>Pythiaceae</taxon>
        <taxon>Globisporangium</taxon>
    </lineage>
</organism>
<dbReference type="eggNOG" id="ENOG502QS2Z">
    <property type="taxonomic scope" value="Eukaryota"/>
</dbReference>
<dbReference type="Pfam" id="PF25439">
    <property type="entry name" value="TPR_CFAP46_N"/>
    <property type="match status" value="1"/>
</dbReference>
<protein>
    <submittedName>
        <fullName evidence="1">Uncharacterized protein</fullName>
    </submittedName>
</protein>
<reference evidence="2" key="1">
    <citation type="journal article" date="2010" name="Genome Biol.">
        <title>Genome sequence of the necrotrophic plant pathogen Pythium ultimum reveals original pathogenicity mechanisms and effector repertoire.</title>
        <authorList>
            <person name="Levesque C.A."/>
            <person name="Brouwer H."/>
            <person name="Cano L."/>
            <person name="Hamilton J.P."/>
            <person name="Holt C."/>
            <person name="Huitema E."/>
            <person name="Raffaele S."/>
            <person name="Robideau G.P."/>
            <person name="Thines M."/>
            <person name="Win J."/>
            <person name="Zerillo M.M."/>
            <person name="Beakes G.W."/>
            <person name="Boore J.L."/>
            <person name="Busam D."/>
            <person name="Dumas B."/>
            <person name="Ferriera S."/>
            <person name="Fuerstenberg S.I."/>
            <person name="Gachon C.M."/>
            <person name="Gaulin E."/>
            <person name="Govers F."/>
            <person name="Grenville-Briggs L."/>
            <person name="Horner N."/>
            <person name="Hostetler J."/>
            <person name="Jiang R.H."/>
            <person name="Johnson J."/>
            <person name="Krajaejun T."/>
            <person name="Lin H."/>
            <person name="Meijer H.J."/>
            <person name="Moore B."/>
            <person name="Morris P."/>
            <person name="Phuntmart V."/>
            <person name="Puiu D."/>
            <person name="Shetty J."/>
            <person name="Stajich J.E."/>
            <person name="Tripathy S."/>
            <person name="Wawra S."/>
            <person name="van West P."/>
            <person name="Whitty B.R."/>
            <person name="Coutinho P.M."/>
            <person name="Henrissat B."/>
            <person name="Martin F."/>
            <person name="Thomas P.D."/>
            <person name="Tyler B.M."/>
            <person name="De Vries R.P."/>
            <person name="Kamoun S."/>
            <person name="Yandell M."/>
            <person name="Tisserat N."/>
            <person name="Buell C.R."/>
        </authorList>
    </citation>
    <scope>NUCLEOTIDE SEQUENCE</scope>
    <source>
        <strain evidence="2">DAOM:BR144</strain>
    </source>
</reference>
<dbReference type="GO" id="GO:0035082">
    <property type="term" value="P:axoneme assembly"/>
    <property type="evidence" value="ECO:0007669"/>
    <property type="project" value="InterPro"/>
</dbReference>
<dbReference type="GO" id="GO:0060294">
    <property type="term" value="P:cilium movement involved in cell motility"/>
    <property type="evidence" value="ECO:0007669"/>
    <property type="project" value="InterPro"/>
</dbReference>
<dbReference type="InterPro" id="IPR039586">
    <property type="entry name" value="CFAP46"/>
</dbReference>
<evidence type="ECO:0000313" key="1">
    <source>
        <dbReference type="EnsemblProtists" id="PYU1_T013659"/>
    </source>
</evidence>
<dbReference type="InParanoid" id="K3X8W0"/>
<reference evidence="2" key="2">
    <citation type="submission" date="2010-04" db="EMBL/GenBank/DDBJ databases">
        <authorList>
            <person name="Buell R."/>
            <person name="Hamilton J."/>
            <person name="Hostetler J."/>
        </authorList>
    </citation>
    <scope>NUCLEOTIDE SEQUENCE [LARGE SCALE GENOMIC DNA]</scope>
    <source>
        <strain evidence="2">DAOM:BR144</strain>
    </source>
</reference>
<dbReference type="AlphaFoldDB" id="K3X8W0"/>
<name>K3X8W0_GLOUD</name>
<dbReference type="OMA" id="RAYCASQ"/>
<evidence type="ECO:0000313" key="2">
    <source>
        <dbReference type="Proteomes" id="UP000019132"/>
    </source>
</evidence>
<reference evidence="1" key="3">
    <citation type="submission" date="2015-02" db="UniProtKB">
        <authorList>
            <consortium name="EnsemblProtists"/>
        </authorList>
    </citation>
    <scope>IDENTIFICATION</scope>
    <source>
        <strain evidence="1">DAOM BR144</strain>
    </source>
</reference>